<evidence type="ECO:0000259" key="4">
    <source>
        <dbReference type="Pfam" id="PF00535"/>
    </source>
</evidence>
<keyword evidence="3 5" id="KW-0808">Transferase</keyword>
<dbReference type="GO" id="GO:0016757">
    <property type="term" value="F:glycosyltransferase activity"/>
    <property type="evidence" value="ECO:0007669"/>
    <property type="project" value="UniProtKB-KW"/>
</dbReference>
<dbReference type="Pfam" id="PF00535">
    <property type="entry name" value="Glycos_transf_2"/>
    <property type="match status" value="1"/>
</dbReference>
<evidence type="ECO:0000256" key="2">
    <source>
        <dbReference type="ARBA" id="ARBA00022676"/>
    </source>
</evidence>
<dbReference type="KEGG" id="thel:IG193_02055"/>
<dbReference type="Gene3D" id="3.90.550.10">
    <property type="entry name" value="Spore Coat Polysaccharide Biosynthesis Protein SpsA, Chain A"/>
    <property type="match status" value="1"/>
</dbReference>
<name>A0A7L9FHM8_9CREN</name>
<feature type="domain" description="Glycosyltransferase 2-like" evidence="4">
    <location>
        <begin position="6"/>
        <end position="187"/>
    </location>
</feature>
<accession>A0A7L9FHM8</accession>
<evidence type="ECO:0000313" key="5">
    <source>
        <dbReference type="EMBL" id="QOJ79269.1"/>
    </source>
</evidence>
<dbReference type="InterPro" id="IPR001173">
    <property type="entry name" value="Glyco_trans_2-like"/>
</dbReference>
<sequence length="359" mass="40407">MNPLTSIIWVNHNSYRFINLTLESLEGALNIDYSPVELIVIDNGSTDGSFEYLKNYIELRKPSDMKVKIIRLNKNIGFTAAVNIGYASRSKDAKYVVLLNNDAVPYPESLATLIEVMEQNPGLGAVQGIIVSQSNPEIIDTAGGFLSELLTSHMAYRGMPRQTVKKGFYITYADGSYAVYSIDALKKSLKNDKKIFYDFAYGYFDDDFIGLKLWNRGFKIASLPIVAAKHHRGSTFGKVKPLQIYLGFRGLIALSHISNSRLKGLVSLLALRSFSPVACYGIPAKECKQLIYSQYKAYLMGRRMGKILSILGEDIDLYRAPIVRIPLHLAIPYLVLIRKLHEYVDKKIVKLVEELQVDF</sequence>
<dbReference type="InterPro" id="IPR029044">
    <property type="entry name" value="Nucleotide-diphossugar_trans"/>
</dbReference>
<dbReference type="PANTHER" id="PTHR43179:SF12">
    <property type="entry name" value="GALACTOFURANOSYLTRANSFERASE GLFT2"/>
    <property type="match status" value="1"/>
</dbReference>
<evidence type="ECO:0000256" key="3">
    <source>
        <dbReference type="ARBA" id="ARBA00022679"/>
    </source>
</evidence>
<dbReference type="InParanoid" id="A0A7L9FHM8"/>
<dbReference type="EMBL" id="CP062310">
    <property type="protein sequence ID" value="QOJ79269.1"/>
    <property type="molecule type" value="Genomic_DNA"/>
</dbReference>
<dbReference type="RefSeq" id="WP_192819241.1">
    <property type="nucleotide sequence ID" value="NZ_CP062310.1"/>
</dbReference>
<dbReference type="Proteomes" id="UP000594121">
    <property type="component" value="Chromosome"/>
</dbReference>
<keyword evidence="2" id="KW-0328">Glycosyltransferase</keyword>
<comment type="similarity">
    <text evidence="1">Belongs to the glycosyltransferase 2 family.</text>
</comment>
<gene>
    <name evidence="5" type="ORF">IG193_02055</name>
</gene>
<protein>
    <submittedName>
        <fullName evidence="5">Glycosyltransferase family 2 protein</fullName>
    </submittedName>
</protein>
<dbReference type="SUPFAM" id="SSF53448">
    <property type="entry name" value="Nucleotide-diphospho-sugar transferases"/>
    <property type="match status" value="1"/>
</dbReference>
<dbReference type="AlphaFoldDB" id="A0A7L9FHM8"/>
<reference evidence="5 6" key="1">
    <citation type="submission" date="2020-10" db="EMBL/GenBank/DDBJ databases">
        <title>Thermofilum lucidum 3507LT sp. nov. a novel member of Thermofilaceae family isolated from Chile hot spring, and proposal of description order Thermofilales.</title>
        <authorList>
            <person name="Zayulina K.S."/>
            <person name="Elcheninov A.G."/>
            <person name="Toshchakov S.V."/>
            <person name="Kublanov I.V."/>
        </authorList>
    </citation>
    <scope>NUCLEOTIDE SEQUENCE [LARGE SCALE GENOMIC DNA]</scope>
    <source>
        <strain evidence="5 6">3507LT</strain>
    </source>
</reference>
<keyword evidence="6" id="KW-1185">Reference proteome</keyword>
<organism evidence="5 6">
    <name type="scientific">Infirmifilum lucidum</name>
    <dbReference type="NCBI Taxonomy" id="2776706"/>
    <lineage>
        <taxon>Archaea</taxon>
        <taxon>Thermoproteota</taxon>
        <taxon>Thermoprotei</taxon>
        <taxon>Thermofilales</taxon>
        <taxon>Thermofilaceae</taxon>
        <taxon>Infirmifilum</taxon>
    </lineage>
</organism>
<dbReference type="GeneID" id="59148641"/>
<evidence type="ECO:0000313" key="6">
    <source>
        <dbReference type="Proteomes" id="UP000594121"/>
    </source>
</evidence>
<evidence type="ECO:0000256" key="1">
    <source>
        <dbReference type="ARBA" id="ARBA00006739"/>
    </source>
</evidence>
<proteinExistence type="inferred from homology"/>
<dbReference type="PANTHER" id="PTHR43179">
    <property type="entry name" value="RHAMNOSYLTRANSFERASE WBBL"/>
    <property type="match status" value="1"/>
</dbReference>